<evidence type="ECO:0000313" key="1">
    <source>
        <dbReference type="EMBL" id="CAG8619403.1"/>
    </source>
</evidence>
<dbReference type="EMBL" id="CAJVPU010012001">
    <property type="protein sequence ID" value="CAG8619403.1"/>
    <property type="molecule type" value="Genomic_DNA"/>
</dbReference>
<keyword evidence="2" id="KW-1185">Reference proteome</keyword>
<organism evidence="1 2">
    <name type="scientific">Dentiscutata heterogama</name>
    <dbReference type="NCBI Taxonomy" id="1316150"/>
    <lineage>
        <taxon>Eukaryota</taxon>
        <taxon>Fungi</taxon>
        <taxon>Fungi incertae sedis</taxon>
        <taxon>Mucoromycota</taxon>
        <taxon>Glomeromycotina</taxon>
        <taxon>Glomeromycetes</taxon>
        <taxon>Diversisporales</taxon>
        <taxon>Gigasporaceae</taxon>
        <taxon>Dentiscutata</taxon>
    </lineage>
</organism>
<accession>A0ACA9MXP9</accession>
<gene>
    <name evidence="1" type="ORF">DHETER_LOCUS7952</name>
</gene>
<evidence type="ECO:0000313" key="2">
    <source>
        <dbReference type="Proteomes" id="UP000789702"/>
    </source>
</evidence>
<name>A0ACA9MXP9_9GLOM</name>
<protein>
    <submittedName>
        <fullName evidence="1">757_t:CDS:1</fullName>
    </submittedName>
</protein>
<comment type="caution">
    <text evidence="1">The sequence shown here is derived from an EMBL/GenBank/DDBJ whole genome shotgun (WGS) entry which is preliminary data.</text>
</comment>
<proteinExistence type="predicted"/>
<dbReference type="Proteomes" id="UP000789702">
    <property type="component" value="Unassembled WGS sequence"/>
</dbReference>
<reference evidence="1" key="1">
    <citation type="submission" date="2021-06" db="EMBL/GenBank/DDBJ databases">
        <authorList>
            <person name="Kallberg Y."/>
            <person name="Tangrot J."/>
            <person name="Rosling A."/>
        </authorList>
    </citation>
    <scope>NUCLEOTIDE SEQUENCE</scope>
    <source>
        <strain evidence="1">IL203A</strain>
    </source>
</reference>
<feature type="non-terminal residue" evidence="1">
    <location>
        <position position="1"/>
    </location>
</feature>
<sequence>EKNLAHEQKKEKGYLQLSVVTEEMFKNHKGFNLINLCDRRFPLTEVFQIEVLKTDTFGAFKNAVAAKFQIPINQMRFWIVEKQDNINFRLHNLITDDLMDKIRLTQYDDLRVYMEVYEKLLDVKKRPIKTSSVLIFLKYFNLYTQSLEGLGQLYVQTDYTIKVLFPILCERKQLSSNTLLDIYKETKPNVIEKMNPKFTFKKYNIKNGDIICFQRTLTNKEIQEHVSANCIYSIPQFFISLSMNIIVHFKSKFGYKDPIPEFKLVLNKNSTYKSVVNQVAIHLNIDPLKLRFISVGSYGEPTFEIDSMTVQTLSELLQSSSLYYEIL</sequence>